<reference evidence="3" key="1">
    <citation type="submission" date="2016-09" db="EMBL/GenBank/DDBJ databases">
        <title>Acidihalobacter prosperus F5.</title>
        <authorList>
            <person name="Khaleque H.N."/>
            <person name="Ramsay J.P."/>
            <person name="Kaksonen A.H."/>
            <person name="Boxall N.J."/>
            <person name="Watkin E.L.J."/>
        </authorList>
    </citation>
    <scope>NUCLEOTIDE SEQUENCE [LARGE SCALE GENOMIC DNA]</scope>
    <source>
        <strain evidence="3">F5</strain>
    </source>
</reference>
<evidence type="ECO:0000256" key="1">
    <source>
        <dbReference type="SAM" id="MobiDB-lite"/>
    </source>
</evidence>
<feature type="compositionally biased region" description="Polar residues" evidence="1">
    <location>
        <begin position="129"/>
        <end position="139"/>
    </location>
</feature>
<evidence type="ECO:0000313" key="2">
    <source>
        <dbReference type="EMBL" id="AOU97359.1"/>
    </source>
</evidence>
<accession>A0A1D8ILM9</accession>
<dbReference type="AlphaFoldDB" id="A0A1D8ILM9"/>
<organism evidence="2 3">
    <name type="scientific">Acidihalobacter yilgarnensis</name>
    <dbReference type="NCBI Taxonomy" id="2819280"/>
    <lineage>
        <taxon>Bacteria</taxon>
        <taxon>Pseudomonadati</taxon>
        <taxon>Pseudomonadota</taxon>
        <taxon>Gammaproteobacteria</taxon>
        <taxon>Chromatiales</taxon>
        <taxon>Ectothiorhodospiraceae</taxon>
        <taxon>Acidihalobacter</taxon>
    </lineage>
</organism>
<name>A0A1D8ILM9_9GAMM</name>
<evidence type="ECO:0000313" key="3">
    <source>
        <dbReference type="Proteomes" id="UP000095401"/>
    </source>
</evidence>
<sequence>MFGHHPTIALTFIVSSNASALACRCQCPNIHGRAPAAPVFIWLPAVPPREMRVSFTRLTTALLQVWLPWQPQPRVDVRAGACALFSLRVCACLRAEDIKASAGAPITRDADPPHIGQDAGSAERLIAANSENSPQLGQA</sequence>
<dbReference type="EMBL" id="CP017415">
    <property type="protein sequence ID" value="AOU97359.1"/>
    <property type="molecule type" value="Genomic_DNA"/>
</dbReference>
<gene>
    <name evidence="2" type="ORF">BI364_04565</name>
</gene>
<feature type="region of interest" description="Disordered" evidence="1">
    <location>
        <begin position="103"/>
        <end position="139"/>
    </location>
</feature>
<protein>
    <submittedName>
        <fullName evidence="2">Uncharacterized protein</fullName>
    </submittedName>
</protein>
<proteinExistence type="predicted"/>
<keyword evidence="3" id="KW-1185">Reference proteome</keyword>
<dbReference type="KEGG" id="aprs:BI364_04565"/>
<dbReference type="Proteomes" id="UP000095401">
    <property type="component" value="Chromosome"/>
</dbReference>